<keyword evidence="3" id="KW-1185">Reference proteome</keyword>
<evidence type="ECO:0000313" key="2">
    <source>
        <dbReference type="EMBL" id="RKU40788.1"/>
    </source>
</evidence>
<dbReference type="Gene3D" id="3.40.50.1820">
    <property type="entry name" value="alpha/beta hydrolase"/>
    <property type="match status" value="1"/>
</dbReference>
<dbReference type="InterPro" id="IPR029058">
    <property type="entry name" value="AB_hydrolase_fold"/>
</dbReference>
<dbReference type="EMBL" id="QVQW01000091">
    <property type="protein sequence ID" value="RKU40788.1"/>
    <property type="molecule type" value="Genomic_DNA"/>
</dbReference>
<dbReference type="GO" id="GO:0016787">
    <property type="term" value="F:hydrolase activity"/>
    <property type="evidence" value="ECO:0007669"/>
    <property type="project" value="InterPro"/>
</dbReference>
<dbReference type="SUPFAM" id="SSF53474">
    <property type="entry name" value="alpha/beta-Hydrolases"/>
    <property type="match status" value="1"/>
</dbReference>
<dbReference type="Proteomes" id="UP000275385">
    <property type="component" value="Unassembled WGS sequence"/>
</dbReference>
<evidence type="ECO:0000313" key="3">
    <source>
        <dbReference type="Proteomes" id="UP000275385"/>
    </source>
</evidence>
<dbReference type="PANTHER" id="PTHR47668">
    <property type="entry name" value="DIENELACTONE HYDROLASE FAMILY PROTEIN (AFU_ORTHOLOGUE AFUA_6G01940)"/>
    <property type="match status" value="1"/>
</dbReference>
<evidence type="ECO:0000259" key="1">
    <source>
        <dbReference type="Pfam" id="PF01738"/>
    </source>
</evidence>
<gene>
    <name evidence="2" type="ORF">DL546_001474</name>
</gene>
<dbReference type="Pfam" id="PF01738">
    <property type="entry name" value="DLH"/>
    <property type="match status" value="1"/>
</dbReference>
<dbReference type="InterPro" id="IPR002925">
    <property type="entry name" value="Dienelactn_hydro"/>
</dbReference>
<name>A0A420XZC8_9PEZI</name>
<dbReference type="STRING" id="177199.A0A420XZC8"/>
<dbReference type="OrthoDB" id="2147163at2759"/>
<protein>
    <recommendedName>
        <fullName evidence="1">Dienelactone hydrolase domain-containing protein</fullName>
    </recommendedName>
</protein>
<proteinExistence type="predicted"/>
<accession>A0A420XZC8</accession>
<dbReference type="PANTHER" id="PTHR47668:SF1">
    <property type="entry name" value="DIENELACTONE HYDROLASE DOMAIN-CONTAINING PROTEIN-RELATED"/>
    <property type="match status" value="1"/>
</dbReference>
<feature type="domain" description="Dienelactone hydrolase" evidence="1">
    <location>
        <begin position="115"/>
        <end position="332"/>
    </location>
</feature>
<reference evidence="2 3" key="1">
    <citation type="submission" date="2018-08" db="EMBL/GenBank/DDBJ databases">
        <title>Draft genome of the lignicolous fungus Coniochaeta pulveracea.</title>
        <authorList>
            <person name="Borstlap C.J."/>
            <person name="De Witt R.N."/>
            <person name="Botha A."/>
            <person name="Volschenk H."/>
        </authorList>
    </citation>
    <scope>NUCLEOTIDE SEQUENCE [LARGE SCALE GENOMIC DNA]</scope>
    <source>
        <strain evidence="2 3">CAB683</strain>
    </source>
</reference>
<organism evidence="2 3">
    <name type="scientific">Coniochaeta pulveracea</name>
    <dbReference type="NCBI Taxonomy" id="177199"/>
    <lineage>
        <taxon>Eukaryota</taxon>
        <taxon>Fungi</taxon>
        <taxon>Dikarya</taxon>
        <taxon>Ascomycota</taxon>
        <taxon>Pezizomycotina</taxon>
        <taxon>Sordariomycetes</taxon>
        <taxon>Sordariomycetidae</taxon>
        <taxon>Coniochaetales</taxon>
        <taxon>Coniochaetaceae</taxon>
        <taxon>Coniochaeta</taxon>
    </lineage>
</organism>
<dbReference type="AlphaFoldDB" id="A0A420XZC8"/>
<sequence length="334" mass="37085">MSKSNQLRATSILNVPSLAPQPGGLTYVQPRASEHHKSCHLPPPKSLIPSFSNSRFLHTGLTNTIKSPSRSFAFPKARMSSMPASHGHNEACCNIPPVVSSGYNKKGDYEELGGFKSYVTGPKDAEKGIVVIFDIFGYFDQTLQGADILAYSDEHTKHKVFMPDWFEGKPVPIECYPPKTDKQKEDLGKFFEKHSPPSVAEKVPKYVKALQEKYPNIKSWAILGYCWGGKVAALVSSGSSNPFSIAAECHPAMVDPSEASSIKVPLILLASKEEPVDKVKEFESKLNVPKHVETFSDQIHGWMAARADLSDPRVKEEYTRGYKTVLEFFGKHWK</sequence>
<comment type="caution">
    <text evidence="2">The sequence shown here is derived from an EMBL/GenBank/DDBJ whole genome shotgun (WGS) entry which is preliminary data.</text>
</comment>